<dbReference type="Gene3D" id="2.40.170.20">
    <property type="entry name" value="TonB-dependent receptor, beta-barrel domain"/>
    <property type="match status" value="1"/>
</dbReference>
<evidence type="ECO:0000256" key="5">
    <source>
        <dbReference type="ARBA" id="ARBA00023077"/>
    </source>
</evidence>
<accession>A0A1G6TV59</accession>
<keyword evidence="7 8" id="KW-0998">Cell outer membrane</keyword>
<keyword evidence="4 8" id="KW-0812">Transmembrane</keyword>
<dbReference type="OrthoDB" id="9764669at2"/>
<dbReference type="Gene3D" id="2.170.130.10">
    <property type="entry name" value="TonB-dependent receptor, plug domain"/>
    <property type="match status" value="1"/>
</dbReference>
<dbReference type="InterPro" id="IPR039426">
    <property type="entry name" value="TonB-dep_rcpt-like"/>
</dbReference>
<dbReference type="GO" id="GO:0015344">
    <property type="term" value="F:siderophore uptake transmembrane transporter activity"/>
    <property type="evidence" value="ECO:0007669"/>
    <property type="project" value="TreeGrafter"/>
</dbReference>
<dbReference type="InterPro" id="IPR000531">
    <property type="entry name" value="Beta-barrel_TonB"/>
</dbReference>
<comment type="similarity">
    <text evidence="8 9">Belongs to the TonB-dependent receptor family.</text>
</comment>
<organism evidence="12 13">
    <name type="scientific">Algoriphagus faecimaris</name>
    <dbReference type="NCBI Taxonomy" id="686796"/>
    <lineage>
        <taxon>Bacteria</taxon>
        <taxon>Pseudomonadati</taxon>
        <taxon>Bacteroidota</taxon>
        <taxon>Cytophagia</taxon>
        <taxon>Cytophagales</taxon>
        <taxon>Cyclobacteriaceae</taxon>
        <taxon>Algoriphagus</taxon>
    </lineage>
</organism>
<keyword evidence="5 9" id="KW-0798">TonB box</keyword>
<dbReference type="SUPFAM" id="SSF56935">
    <property type="entry name" value="Porins"/>
    <property type="match status" value="1"/>
</dbReference>
<evidence type="ECO:0000256" key="4">
    <source>
        <dbReference type="ARBA" id="ARBA00022692"/>
    </source>
</evidence>
<evidence type="ECO:0000259" key="11">
    <source>
        <dbReference type="Pfam" id="PF07715"/>
    </source>
</evidence>
<dbReference type="Pfam" id="PF07715">
    <property type="entry name" value="Plug"/>
    <property type="match status" value="1"/>
</dbReference>
<dbReference type="GO" id="GO:0044718">
    <property type="term" value="P:siderophore transmembrane transport"/>
    <property type="evidence" value="ECO:0007669"/>
    <property type="project" value="TreeGrafter"/>
</dbReference>
<evidence type="ECO:0000256" key="9">
    <source>
        <dbReference type="RuleBase" id="RU003357"/>
    </source>
</evidence>
<evidence type="ECO:0000259" key="10">
    <source>
        <dbReference type="Pfam" id="PF00593"/>
    </source>
</evidence>
<comment type="subcellular location">
    <subcellularLocation>
        <location evidence="1 8">Cell outer membrane</location>
        <topology evidence="1 8">Multi-pass membrane protein</topology>
    </subcellularLocation>
</comment>
<dbReference type="RefSeq" id="WP_087939970.1">
    <property type="nucleotide sequence ID" value="NZ_FNAC01000024.1"/>
</dbReference>
<keyword evidence="13" id="KW-1185">Reference proteome</keyword>
<dbReference type="PANTHER" id="PTHR30069">
    <property type="entry name" value="TONB-DEPENDENT OUTER MEMBRANE RECEPTOR"/>
    <property type="match status" value="1"/>
</dbReference>
<dbReference type="InterPro" id="IPR012910">
    <property type="entry name" value="Plug_dom"/>
</dbReference>
<dbReference type="InterPro" id="IPR037066">
    <property type="entry name" value="Plug_dom_sf"/>
</dbReference>
<dbReference type="Pfam" id="PF00593">
    <property type="entry name" value="TonB_dep_Rec_b-barrel"/>
    <property type="match status" value="1"/>
</dbReference>
<keyword evidence="2 8" id="KW-0813">Transport</keyword>
<evidence type="ECO:0000256" key="6">
    <source>
        <dbReference type="ARBA" id="ARBA00023136"/>
    </source>
</evidence>
<dbReference type="Proteomes" id="UP000199060">
    <property type="component" value="Unassembled WGS sequence"/>
</dbReference>
<protein>
    <submittedName>
        <fullName evidence="12">Iron complex outermembrane recepter protein</fullName>
    </submittedName>
</protein>
<dbReference type="GO" id="GO:0009279">
    <property type="term" value="C:cell outer membrane"/>
    <property type="evidence" value="ECO:0007669"/>
    <property type="project" value="UniProtKB-SubCell"/>
</dbReference>
<dbReference type="PANTHER" id="PTHR30069:SF49">
    <property type="entry name" value="OUTER MEMBRANE PROTEIN C"/>
    <property type="match status" value="1"/>
</dbReference>
<name>A0A1G6TV59_9BACT</name>
<keyword evidence="3 8" id="KW-1134">Transmembrane beta strand</keyword>
<evidence type="ECO:0000313" key="12">
    <source>
        <dbReference type="EMBL" id="SDD32978.1"/>
    </source>
</evidence>
<dbReference type="InterPro" id="IPR036942">
    <property type="entry name" value="Beta-barrel_TonB_sf"/>
</dbReference>
<evidence type="ECO:0000256" key="3">
    <source>
        <dbReference type="ARBA" id="ARBA00022452"/>
    </source>
</evidence>
<gene>
    <name evidence="12" type="ORF">SAMN04488104_102450</name>
</gene>
<dbReference type="EMBL" id="FNAC01000024">
    <property type="protein sequence ID" value="SDD32978.1"/>
    <property type="molecule type" value="Genomic_DNA"/>
</dbReference>
<dbReference type="PROSITE" id="PS52016">
    <property type="entry name" value="TONB_DEPENDENT_REC_3"/>
    <property type="match status" value="1"/>
</dbReference>
<dbReference type="STRING" id="686796.SAMN04488104_102450"/>
<evidence type="ECO:0000256" key="7">
    <source>
        <dbReference type="ARBA" id="ARBA00023237"/>
    </source>
</evidence>
<evidence type="ECO:0000313" key="13">
    <source>
        <dbReference type="Proteomes" id="UP000199060"/>
    </source>
</evidence>
<evidence type="ECO:0000256" key="2">
    <source>
        <dbReference type="ARBA" id="ARBA00022448"/>
    </source>
</evidence>
<sequence length="756" mass="84111">MNILSKINRLLLFSFLILFSTAFGTLAQEPIRIQIIDPDQSLGIPGVSFRYADVQGISDSDGFIQFQFNSEARLFLRHISYGNWELSPEEILRANQNGVIERSENVFQLSPVSVISLKMTEEKDKKIVLSDQERLHHDAGAILSLNPAVAGIQKGGSFAFDPVMRGFKYDQLNIVINGMQSGNAACPNRMDPPTSQVALNRIKEVEILKGPHALRYGIGLGGTINYIQESPDFSAEAAVYGRLSSLYESNGNVSRNEGRLGLQGRNYDVGILGSWAKGTDYKDGDGNLVPSDFTRGTVGVYGDLKISPKDLLQISINRNFARDVDFPSLNMDLRTDDTWMGSVKHIRTFKGGPLTTWTSSAYFTQVDHLMDNLLRDLDPRMLNASTPAITENWGIRTEGAWNFKSGKLYAGLDHKLEAAEGSRIREILMGPMQGSIFYDNLWQNSQISKTGVFANYTFPIGQTILTTSGRLDLNQAIANDPAEEFLLLHPDSKNTQLNPGLSIGAQRSVGSAFNVGLWVAAVQRSGSLLERFINYLPVGLDPFELVGNPQIKPETNYEMDLVLGYETETLALEATFFSSYLRDYISSVKTDLKPRLPSSPGVRQYVNIEDAFKTGLELAFKQRISRSIQHSIQLAYTYGKDLSIDAALPEIAPFDFRYRIQGQFVEDRLQAGLSLRQVATQNRISEVFGEQKTPGFTLIDADVSYPIGEVLILKTGVQNLLDEAYYEHLSRPIGADKSPLFSPGRNFFLMISYKFP</sequence>
<feature type="domain" description="TonB-dependent receptor-like beta-barrel" evidence="10">
    <location>
        <begin position="328"/>
        <end position="720"/>
    </location>
</feature>
<keyword evidence="6 8" id="KW-0472">Membrane</keyword>
<proteinExistence type="inferred from homology"/>
<evidence type="ECO:0000256" key="1">
    <source>
        <dbReference type="ARBA" id="ARBA00004571"/>
    </source>
</evidence>
<feature type="domain" description="TonB-dependent receptor plug" evidence="11">
    <location>
        <begin position="139"/>
        <end position="221"/>
    </location>
</feature>
<evidence type="ECO:0000256" key="8">
    <source>
        <dbReference type="PROSITE-ProRule" id="PRU01360"/>
    </source>
</evidence>
<reference evidence="13" key="1">
    <citation type="submission" date="2016-10" db="EMBL/GenBank/DDBJ databases">
        <authorList>
            <person name="Varghese N."/>
            <person name="Submissions S."/>
        </authorList>
    </citation>
    <scope>NUCLEOTIDE SEQUENCE [LARGE SCALE GENOMIC DNA]</scope>
    <source>
        <strain evidence="13">DSM 23095</strain>
    </source>
</reference>
<dbReference type="AlphaFoldDB" id="A0A1G6TV59"/>